<reference evidence="1" key="1">
    <citation type="submission" date="2021-01" db="EMBL/GenBank/DDBJ databases">
        <authorList>
            <person name="Corre E."/>
            <person name="Pelletier E."/>
            <person name="Niang G."/>
            <person name="Scheremetjew M."/>
            <person name="Finn R."/>
            <person name="Kale V."/>
            <person name="Holt S."/>
            <person name="Cochrane G."/>
            <person name="Meng A."/>
            <person name="Brown T."/>
            <person name="Cohen L."/>
        </authorList>
    </citation>
    <scope>NUCLEOTIDE SEQUENCE</scope>
    <source>
        <strain evidence="1">CCMP281</strain>
    </source>
</reference>
<name>A0A7S3ANW4_9EUKA</name>
<accession>A0A7S3ANW4</accession>
<evidence type="ECO:0000313" key="1">
    <source>
        <dbReference type="EMBL" id="CAE0110665.1"/>
    </source>
</evidence>
<sequence>MGLNAIFSELALTTGDHIKSQTLFSDYYLGYGFFGGLKALTTDTMYAVKVTGSAALIVSGTPVALPKSVTFNSGWNFLPCPYQTSRPLVDSVPTFTYTTGSQLKSQMEFAEYYEGFGFYGTLTNLQPGLGYKLKVSVGGPATFKA</sequence>
<dbReference type="AlphaFoldDB" id="A0A7S3ANW4"/>
<protein>
    <submittedName>
        <fullName evidence="1">Uncharacterized protein</fullName>
    </submittedName>
</protein>
<organism evidence="1">
    <name type="scientific">Haptolina ericina</name>
    <dbReference type="NCBI Taxonomy" id="156174"/>
    <lineage>
        <taxon>Eukaryota</taxon>
        <taxon>Haptista</taxon>
        <taxon>Haptophyta</taxon>
        <taxon>Prymnesiophyceae</taxon>
        <taxon>Prymnesiales</taxon>
        <taxon>Prymnesiaceae</taxon>
        <taxon>Haptolina</taxon>
    </lineage>
</organism>
<dbReference type="EMBL" id="HBHX01020304">
    <property type="protein sequence ID" value="CAE0110665.1"/>
    <property type="molecule type" value="Transcribed_RNA"/>
</dbReference>
<gene>
    <name evidence="1" type="ORF">HERI1096_LOCUS11325</name>
</gene>
<proteinExistence type="predicted"/>